<comment type="caution">
    <text evidence="1">The sequence shown here is derived from an EMBL/GenBank/DDBJ whole genome shotgun (WGS) entry which is preliminary data.</text>
</comment>
<name>A0ABW7Z171_9ACTN</name>
<dbReference type="SUPFAM" id="SSF52540">
    <property type="entry name" value="P-loop containing nucleoside triphosphate hydrolases"/>
    <property type="match status" value="1"/>
</dbReference>
<evidence type="ECO:0000313" key="2">
    <source>
        <dbReference type="Proteomes" id="UP001612741"/>
    </source>
</evidence>
<evidence type="ECO:0008006" key="3">
    <source>
        <dbReference type="Google" id="ProtNLM"/>
    </source>
</evidence>
<gene>
    <name evidence="1" type="ORF">ACIBG2_31360</name>
</gene>
<organism evidence="1 2">
    <name type="scientific">Nonomuraea typhae</name>
    <dbReference type="NCBI Taxonomy" id="2603600"/>
    <lineage>
        <taxon>Bacteria</taxon>
        <taxon>Bacillati</taxon>
        <taxon>Actinomycetota</taxon>
        <taxon>Actinomycetes</taxon>
        <taxon>Streptosporangiales</taxon>
        <taxon>Streptosporangiaceae</taxon>
        <taxon>Nonomuraea</taxon>
    </lineage>
</organism>
<accession>A0ABW7Z171</accession>
<dbReference type="Proteomes" id="UP001612741">
    <property type="component" value="Unassembled WGS sequence"/>
</dbReference>
<dbReference type="EMBL" id="JBITGY010000009">
    <property type="protein sequence ID" value="MFI6501916.1"/>
    <property type="molecule type" value="Genomic_DNA"/>
</dbReference>
<sequence length="590" mass="65726">MEDSWHHLVVRDCLLREDGQELPIILLLGPPGTGKSAMIARIDDRMKAQKHRSPYARVNLRTDGALLPVSEVVARVAHGLMKSSRIRLPRTVFTLHVLALEPGTLPDAVVKKDLDALVEGTGTAAPAFLGPLRELLGLLPQLGALGKFAGEVVGLAFLQKGVVARRLNRKGRKWLTAELSDGNLVKLARIHQAGKSDLPAEVLCQALVTDLRESYARRGRHPRNSLLLLEGAETIGGQDFLKAFGAVKGKHPLVVVATSPIWVDTGGTWARPGLNTDQPHPPTVPEAEYARWLKQWEKNATFWYPVLMPSLPPKVSAQRYAPAIHRLTGGYRQATLDLLEWAGSAPDDDAFRSILDQKAAFSWPDGLLLTHLDELSGWASARNLEDAMNALPSAWNLRDKLAETLWLQHDDELGTVIHPWLCQLLVRRLCEQEWDKVHERLAAFYDDDAAARFRHHLACVRPGDAGERLTSVVAWLDRQFDLLDAHSGGRSRTREWIDLVNLLTTAPNRLPMGVGLEELHDALVVGASAARGDRTMIIRTLVVNRWFWSDPLLDPAQTRRLPIAQCLRDLSYHSVSPAELHREADRYEQH</sequence>
<evidence type="ECO:0000313" key="1">
    <source>
        <dbReference type="EMBL" id="MFI6501916.1"/>
    </source>
</evidence>
<protein>
    <recommendedName>
        <fullName evidence="3">ATP-binding protein</fullName>
    </recommendedName>
</protein>
<dbReference type="RefSeq" id="WP_397086824.1">
    <property type="nucleotide sequence ID" value="NZ_JBITGY010000009.1"/>
</dbReference>
<keyword evidence="2" id="KW-1185">Reference proteome</keyword>
<proteinExistence type="predicted"/>
<reference evidence="1 2" key="1">
    <citation type="submission" date="2024-10" db="EMBL/GenBank/DDBJ databases">
        <title>The Natural Products Discovery Center: Release of the First 8490 Sequenced Strains for Exploring Actinobacteria Biosynthetic Diversity.</title>
        <authorList>
            <person name="Kalkreuter E."/>
            <person name="Kautsar S.A."/>
            <person name="Yang D."/>
            <person name="Bader C.D."/>
            <person name="Teijaro C.N."/>
            <person name="Fluegel L."/>
            <person name="Davis C.M."/>
            <person name="Simpson J.R."/>
            <person name="Lauterbach L."/>
            <person name="Steele A.D."/>
            <person name="Gui C."/>
            <person name="Meng S."/>
            <person name="Li G."/>
            <person name="Viehrig K."/>
            <person name="Ye F."/>
            <person name="Su P."/>
            <person name="Kiefer A.F."/>
            <person name="Nichols A."/>
            <person name="Cepeda A.J."/>
            <person name="Yan W."/>
            <person name="Fan B."/>
            <person name="Jiang Y."/>
            <person name="Adhikari A."/>
            <person name="Zheng C.-J."/>
            <person name="Schuster L."/>
            <person name="Cowan T.M."/>
            <person name="Smanski M.J."/>
            <person name="Chevrette M.G."/>
            <person name="De Carvalho L.P.S."/>
            <person name="Shen B."/>
        </authorList>
    </citation>
    <scope>NUCLEOTIDE SEQUENCE [LARGE SCALE GENOMIC DNA]</scope>
    <source>
        <strain evidence="1 2">NPDC050545</strain>
    </source>
</reference>
<dbReference type="InterPro" id="IPR027417">
    <property type="entry name" value="P-loop_NTPase"/>
</dbReference>